<evidence type="ECO:0000313" key="8">
    <source>
        <dbReference type="Proteomes" id="UP000695022"/>
    </source>
</evidence>
<name>A0ABM1DYJ0_PRICU</name>
<dbReference type="InterPro" id="IPR016024">
    <property type="entry name" value="ARM-type_fold"/>
</dbReference>
<protein>
    <submittedName>
        <fullName evidence="9">Serine/threonine-protein kinase Nek10-like</fullName>
    </submittedName>
</protein>
<dbReference type="PROSITE" id="PS50011">
    <property type="entry name" value="PROTEIN_KINASE_DOM"/>
    <property type="match status" value="1"/>
</dbReference>
<dbReference type="Gene3D" id="1.25.10.10">
    <property type="entry name" value="Leucine-rich Repeat Variant"/>
    <property type="match status" value="1"/>
</dbReference>
<evidence type="ECO:0000256" key="6">
    <source>
        <dbReference type="SAM" id="SignalP"/>
    </source>
</evidence>
<dbReference type="SUPFAM" id="SSF48371">
    <property type="entry name" value="ARM repeat"/>
    <property type="match status" value="1"/>
</dbReference>
<evidence type="ECO:0000313" key="9">
    <source>
        <dbReference type="RefSeq" id="XP_014665011.1"/>
    </source>
</evidence>
<dbReference type="RefSeq" id="XP_014665011.1">
    <property type="nucleotide sequence ID" value="XM_014809525.1"/>
</dbReference>
<dbReference type="PANTHER" id="PTHR43671:SF92">
    <property type="entry name" value="SERINE_THREONINE-PROTEIN KINASE NEK10"/>
    <property type="match status" value="1"/>
</dbReference>
<dbReference type="InterPro" id="IPR011989">
    <property type="entry name" value="ARM-like"/>
</dbReference>
<gene>
    <name evidence="9" type="primary">LOC106807237</name>
</gene>
<keyword evidence="1" id="KW-0808">Transferase</keyword>
<evidence type="ECO:0000256" key="4">
    <source>
        <dbReference type="ARBA" id="ARBA00022840"/>
    </source>
</evidence>
<reference evidence="9" key="1">
    <citation type="submission" date="2025-08" db="UniProtKB">
        <authorList>
            <consortium name="RefSeq"/>
        </authorList>
    </citation>
    <scope>IDENTIFICATION</scope>
</reference>
<dbReference type="PROSITE" id="PS00109">
    <property type="entry name" value="PROTEIN_KINASE_TYR"/>
    <property type="match status" value="1"/>
</dbReference>
<dbReference type="PROSITE" id="PS50176">
    <property type="entry name" value="ARM_REPEAT"/>
    <property type="match status" value="1"/>
</dbReference>
<proteinExistence type="predicted"/>
<dbReference type="Pfam" id="PF00069">
    <property type="entry name" value="Pkinase"/>
    <property type="match status" value="1"/>
</dbReference>
<dbReference type="InterPro" id="IPR008266">
    <property type="entry name" value="Tyr_kinase_AS"/>
</dbReference>
<feature type="signal peptide" evidence="6">
    <location>
        <begin position="1"/>
        <end position="32"/>
    </location>
</feature>
<evidence type="ECO:0000256" key="1">
    <source>
        <dbReference type="ARBA" id="ARBA00022679"/>
    </source>
</evidence>
<organism evidence="8 9">
    <name type="scientific">Priapulus caudatus</name>
    <name type="common">Priapulid worm</name>
    <dbReference type="NCBI Taxonomy" id="37621"/>
    <lineage>
        <taxon>Eukaryota</taxon>
        <taxon>Metazoa</taxon>
        <taxon>Ecdysozoa</taxon>
        <taxon>Scalidophora</taxon>
        <taxon>Priapulida</taxon>
        <taxon>Priapulimorpha</taxon>
        <taxon>Priapulimorphida</taxon>
        <taxon>Priapulidae</taxon>
        <taxon>Priapulus</taxon>
    </lineage>
</organism>
<keyword evidence="8" id="KW-1185">Reference proteome</keyword>
<dbReference type="Gene3D" id="1.10.510.10">
    <property type="entry name" value="Transferase(Phosphotransferase) domain 1"/>
    <property type="match status" value="1"/>
</dbReference>
<dbReference type="GeneID" id="106807237"/>
<evidence type="ECO:0000256" key="5">
    <source>
        <dbReference type="PROSITE-ProRule" id="PRU00259"/>
    </source>
</evidence>
<dbReference type="PANTHER" id="PTHR43671">
    <property type="entry name" value="SERINE/THREONINE-PROTEIN KINASE NEK"/>
    <property type="match status" value="1"/>
</dbReference>
<keyword evidence="2" id="KW-0547">Nucleotide-binding</keyword>
<evidence type="ECO:0000256" key="3">
    <source>
        <dbReference type="ARBA" id="ARBA00022777"/>
    </source>
</evidence>
<keyword evidence="3" id="KW-0418">Kinase</keyword>
<keyword evidence="6" id="KW-0732">Signal</keyword>
<evidence type="ECO:0000256" key="2">
    <source>
        <dbReference type="ARBA" id="ARBA00022741"/>
    </source>
</evidence>
<dbReference type="InterPro" id="IPR011009">
    <property type="entry name" value="Kinase-like_dom_sf"/>
</dbReference>
<dbReference type="SMART" id="SM00185">
    <property type="entry name" value="ARM"/>
    <property type="match status" value="3"/>
</dbReference>
<dbReference type="SUPFAM" id="SSF56112">
    <property type="entry name" value="Protein kinase-like (PK-like)"/>
    <property type="match status" value="1"/>
</dbReference>
<dbReference type="Proteomes" id="UP000695022">
    <property type="component" value="Unplaced"/>
</dbReference>
<dbReference type="InterPro" id="IPR000225">
    <property type="entry name" value="Armadillo"/>
</dbReference>
<feature type="domain" description="Protein kinase" evidence="7">
    <location>
        <begin position="337"/>
        <end position="625"/>
    </location>
</feature>
<accession>A0ABM1DYJ0</accession>
<evidence type="ECO:0000259" key="7">
    <source>
        <dbReference type="PROSITE" id="PS50011"/>
    </source>
</evidence>
<dbReference type="InterPro" id="IPR050660">
    <property type="entry name" value="NEK_Ser/Thr_kinase"/>
</dbReference>
<feature type="repeat" description="ARM" evidence="5">
    <location>
        <begin position="234"/>
        <end position="276"/>
    </location>
</feature>
<feature type="chain" id="PRO_5046452832" evidence="6">
    <location>
        <begin position="33"/>
        <end position="744"/>
    </location>
</feature>
<keyword evidence="4" id="KW-0067">ATP-binding</keyword>
<dbReference type="InterPro" id="IPR000719">
    <property type="entry name" value="Prot_kinase_dom"/>
</dbReference>
<sequence length="744" mass="82444">MLERRKQPEHRRPTATRIYAVLAWLLLPEIAAVREENTGERWQKNAFRALRFMFSMEGGNRGSSRPVVPGPELFEGRPFIDVGHYVRELSAGGVGEGFLALKQVLEKVTAGCHGDSVCLGDPCGAELVKEAASVCQKLTAVQGQRRALVDAKVHRHLVLLLATRDVSVLHSVLRALISIAEDAACATALASINVTESLLKILQAYDLFSKRLASQLLRLISCQPVGREDVKLYRGLPTLLSLLHSGSVELVWNTVWTLVNLVQDADLSNDIRLQGGIPIFLSLLQDGFPGDEDVLPCLTESPGSSSAVAAAMSSVTTKQEERKRAYVLSLRAGCCAVLTELMLDDGNSQSIVDHGNAIYAVAWLLLPETPRTTQEKHWENLQINVDNPVFGKQEQGRDDTLANEMGVIQEKLKHPNVVKYHKVFSDRNQLFILMELIEGAPLAEHFSSLKEKAQRFSEERIWNIFTQMVLALRYLHKEKGIVHRDLTPNNIMLGANDKVTITDFGLAKHAHKEMTSIVGTITYASPEIVQNLPYNEKVDVWAAGAVLYEMCRLTPAFYSTNMLSLAIKLPPSLKRSPRRHLVECFKQKLFAQKLGSTNIKTELSKIISGSEELVDFGTLEPHYVINKPSVLSNEEPCPGVTYRHLQSVVESVLVENGYYDVQQIQKSSSMVQMHQRAALPSRAKVDEPPSEGKVSIKGHKMALSGKAVSSAGVKPCALRLLQPRPLWPVGSETEERLANSVQHH</sequence>